<dbReference type="EC" id="2.2.1.6" evidence="8"/>
<dbReference type="CDD" id="cd07035">
    <property type="entry name" value="TPP_PYR_POX_like"/>
    <property type="match status" value="1"/>
</dbReference>
<dbReference type="Gene3D" id="3.40.50.1220">
    <property type="entry name" value="TPP-binding domain"/>
    <property type="match status" value="1"/>
</dbReference>
<evidence type="ECO:0000259" key="7">
    <source>
        <dbReference type="Pfam" id="PF02776"/>
    </source>
</evidence>
<dbReference type="GO" id="GO:0003984">
    <property type="term" value="F:acetolactate synthase activity"/>
    <property type="evidence" value="ECO:0007669"/>
    <property type="project" value="UniProtKB-EC"/>
</dbReference>
<evidence type="ECO:0000313" key="9">
    <source>
        <dbReference type="Proteomes" id="UP001519289"/>
    </source>
</evidence>
<evidence type="ECO:0000256" key="1">
    <source>
        <dbReference type="ARBA" id="ARBA00001964"/>
    </source>
</evidence>
<dbReference type="RefSeq" id="WP_209467128.1">
    <property type="nucleotide sequence ID" value="NZ_JAGGLG010000021.1"/>
</dbReference>
<evidence type="ECO:0000313" key="8">
    <source>
        <dbReference type="EMBL" id="MBP2019006.1"/>
    </source>
</evidence>
<evidence type="ECO:0000256" key="2">
    <source>
        <dbReference type="ARBA" id="ARBA00007812"/>
    </source>
</evidence>
<evidence type="ECO:0000259" key="6">
    <source>
        <dbReference type="Pfam" id="PF02775"/>
    </source>
</evidence>
<dbReference type="Pfam" id="PF02776">
    <property type="entry name" value="TPP_enzyme_N"/>
    <property type="match status" value="1"/>
</dbReference>
<dbReference type="PANTHER" id="PTHR18968:SF166">
    <property type="entry name" value="2-HYDROXYACYL-COA LYASE 2"/>
    <property type="match status" value="1"/>
</dbReference>
<keyword evidence="8" id="KW-0808">Transferase</keyword>
<accession>A0ABS4JVS7</accession>
<dbReference type="SUPFAM" id="SSF52467">
    <property type="entry name" value="DHS-like NAD/FAD-binding domain"/>
    <property type="match status" value="1"/>
</dbReference>
<dbReference type="Pfam" id="PF02775">
    <property type="entry name" value="TPP_enzyme_C"/>
    <property type="match status" value="1"/>
</dbReference>
<keyword evidence="3 4" id="KW-0786">Thiamine pyrophosphate</keyword>
<organism evidence="8 9">
    <name type="scientific">Symbiobacterium terraclitae</name>
    <dbReference type="NCBI Taxonomy" id="557451"/>
    <lineage>
        <taxon>Bacteria</taxon>
        <taxon>Bacillati</taxon>
        <taxon>Bacillota</taxon>
        <taxon>Clostridia</taxon>
        <taxon>Eubacteriales</taxon>
        <taxon>Symbiobacteriaceae</taxon>
        <taxon>Symbiobacterium</taxon>
    </lineage>
</organism>
<feature type="domain" description="Thiamine pyrophosphate enzyme central" evidence="5">
    <location>
        <begin position="193"/>
        <end position="318"/>
    </location>
</feature>
<dbReference type="InterPro" id="IPR029061">
    <property type="entry name" value="THDP-binding"/>
</dbReference>
<name>A0ABS4JVS7_9FIRM</name>
<dbReference type="CDD" id="cd02004">
    <property type="entry name" value="TPP_BZL_OCoD_HPCL"/>
    <property type="match status" value="1"/>
</dbReference>
<dbReference type="EMBL" id="JAGGLG010000021">
    <property type="protein sequence ID" value="MBP2019006.1"/>
    <property type="molecule type" value="Genomic_DNA"/>
</dbReference>
<dbReference type="Pfam" id="PF00205">
    <property type="entry name" value="TPP_enzyme_M"/>
    <property type="match status" value="1"/>
</dbReference>
<proteinExistence type="inferred from homology"/>
<reference evidence="8 9" key="1">
    <citation type="submission" date="2021-03" db="EMBL/GenBank/DDBJ databases">
        <title>Genomic Encyclopedia of Type Strains, Phase IV (KMG-IV): sequencing the most valuable type-strain genomes for metagenomic binning, comparative biology and taxonomic classification.</title>
        <authorList>
            <person name="Goeker M."/>
        </authorList>
    </citation>
    <scope>NUCLEOTIDE SEQUENCE [LARGE SCALE GENOMIC DNA]</scope>
    <source>
        <strain evidence="8 9">DSM 27138</strain>
    </source>
</reference>
<gene>
    <name evidence="8" type="ORF">J2Z79_002422</name>
</gene>
<dbReference type="InterPro" id="IPR012001">
    <property type="entry name" value="Thiamin_PyroP_enz_TPP-bd_dom"/>
</dbReference>
<evidence type="ECO:0000259" key="5">
    <source>
        <dbReference type="Pfam" id="PF00205"/>
    </source>
</evidence>
<feature type="domain" description="Thiamine pyrophosphate enzyme TPP-binding" evidence="6">
    <location>
        <begin position="382"/>
        <end position="531"/>
    </location>
</feature>
<comment type="similarity">
    <text evidence="2 4">Belongs to the TPP enzyme family.</text>
</comment>
<dbReference type="PANTHER" id="PTHR18968">
    <property type="entry name" value="THIAMINE PYROPHOSPHATE ENZYMES"/>
    <property type="match status" value="1"/>
</dbReference>
<sequence>MSFDHAGKLVARALRNEGVEVVFTLCGGHVMSIYDGCLDEGIRVVDVRHEQTAAFAADAWARLTGRPGVAIVTAGPGVTNAVTGIANAHRAQSPLVVIGGQGPHNLAGKGALQEMDLLSVIRPITKWQVSVTDPARIPEQIAMAFRKAMAGVPGPVYLEMPLDLLFAPWAQGDVRLPAPYPGRPSMPGDEERVAAAAALLRQADRPVVLIGSQVRWSPNWEVARTFAERVGAPVYVSGMARGLLEPRWMRSRKAALAEADVALVFGTPLDFRLNYGGAPVWNDACKLIQVDLDPSEPGRNRDADVAIPGDSAAVMAQLLALGDLGADRPERRQWLERLQAEEEKRLARMQPGLTSAASPVDPLRLCAEIDRALPDGALVIGDGGDFVATAANVLRVRRYPAGWMDPGPLGTLGVGMGFAMAARLAHPDAPVLLLLGDGTAGLNLMEVEAAVRQNLPFVVVIGNDAGWTQIRRGQVEMFGADRAPATALAYARYDEVAVALGARGEWIERPEDVGPALERAFASGRVTVINVKMGASDFRAGAISV</sequence>
<dbReference type="InterPro" id="IPR029035">
    <property type="entry name" value="DHS-like_NAD/FAD-binding_dom"/>
</dbReference>
<evidence type="ECO:0000256" key="4">
    <source>
        <dbReference type="RuleBase" id="RU362132"/>
    </source>
</evidence>
<feature type="domain" description="Thiamine pyrophosphate enzyme N-terminal TPP-binding" evidence="7">
    <location>
        <begin position="6"/>
        <end position="118"/>
    </location>
</feature>
<dbReference type="SUPFAM" id="SSF52518">
    <property type="entry name" value="Thiamin diphosphate-binding fold (THDP-binding)"/>
    <property type="match status" value="2"/>
</dbReference>
<keyword evidence="9" id="KW-1185">Reference proteome</keyword>
<dbReference type="Gene3D" id="3.40.50.970">
    <property type="match status" value="2"/>
</dbReference>
<protein>
    <submittedName>
        <fullName evidence="8">Acetolactate synthase-1/2/3 large subunit</fullName>
        <ecNumber evidence="8">2.2.1.6</ecNumber>
    </submittedName>
</protein>
<comment type="cofactor">
    <cofactor evidence="1">
        <name>thiamine diphosphate</name>
        <dbReference type="ChEBI" id="CHEBI:58937"/>
    </cofactor>
</comment>
<evidence type="ECO:0000256" key="3">
    <source>
        <dbReference type="ARBA" id="ARBA00023052"/>
    </source>
</evidence>
<dbReference type="InterPro" id="IPR012000">
    <property type="entry name" value="Thiamin_PyroP_enz_cen_dom"/>
</dbReference>
<comment type="caution">
    <text evidence="8">The sequence shown here is derived from an EMBL/GenBank/DDBJ whole genome shotgun (WGS) entry which is preliminary data.</text>
</comment>
<dbReference type="InterPro" id="IPR045229">
    <property type="entry name" value="TPP_enz"/>
</dbReference>
<dbReference type="Proteomes" id="UP001519289">
    <property type="component" value="Unassembled WGS sequence"/>
</dbReference>
<dbReference type="InterPro" id="IPR011766">
    <property type="entry name" value="TPP_enzyme_TPP-bd"/>
</dbReference>